<dbReference type="Gene3D" id="3.40.50.10190">
    <property type="entry name" value="BRCT domain"/>
    <property type="match status" value="1"/>
</dbReference>
<proteinExistence type="predicted"/>
<evidence type="ECO:0000313" key="3">
    <source>
        <dbReference type="EMBL" id="KAK4146381.1"/>
    </source>
</evidence>
<dbReference type="InterPro" id="IPR001357">
    <property type="entry name" value="BRCT_dom"/>
</dbReference>
<comment type="caution">
    <text evidence="3">The sequence shown here is derived from an EMBL/GenBank/DDBJ whole genome shotgun (WGS) entry which is preliminary data.</text>
</comment>
<gene>
    <name evidence="3" type="ORF">C8A04DRAFT_25891</name>
</gene>
<dbReference type="SUPFAM" id="SSF52113">
    <property type="entry name" value="BRCT domain"/>
    <property type="match status" value="1"/>
</dbReference>
<name>A0AAN6V8K5_9PEZI</name>
<dbReference type="Proteomes" id="UP001302676">
    <property type="component" value="Unassembled WGS sequence"/>
</dbReference>
<dbReference type="RefSeq" id="XP_062639752.1">
    <property type="nucleotide sequence ID" value="XM_062779734.1"/>
</dbReference>
<dbReference type="AlphaFoldDB" id="A0AAN6V8K5"/>
<feature type="region of interest" description="Disordered" evidence="1">
    <location>
        <begin position="488"/>
        <end position="513"/>
    </location>
</feature>
<dbReference type="GeneID" id="87816347"/>
<sequence length="513" mass="57184">MRTRKEKPIFRNLTITVAGSLIDPNGDGSTQWTDINIDRWVTLRGGRFTRAMTDDVTHVVCTAEEFERRGLVVKEALKRPKTCQIVTLDWLEDSMHKRKRLDEEPYSHLRALRRARERERKRLMVVKGLEKAVKQVNPNLYHLYRDHTFFQYEVVITRDDEEAGILGERYILSLFESNNAKPRLYWFLAKYYKKKGDTQAKIHRPSHAPGLFAREFALFESFFRIKTGIPWAQRLLGVKGGEERERVFRYQPPTGGKPVGWAPAQYIPAEEMTDDSVAPLPEGSNNHTDPQDVKMAGTETEIKTETETAPATAIQLPGLVKTEHDGHDINESNESNGSNTDVPTTETTITSGISTQQVFPFIAQESTPAQYIPVEETSEITASLLTLGSNNHNDPQDAEMAGSEAETETARAATMELSNLVRTERGGYDANESGAHNTDHQHPGGSLPHPSGIDPGPGFNYAFDFNSTFDFTPSVNLDSLFSSSLVSTPASTQAPAPAQHQTPSLVMAPDASL</sequence>
<feature type="compositionally biased region" description="Low complexity" evidence="1">
    <location>
        <begin position="488"/>
        <end position="504"/>
    </location>
</feature>
<reference evidence="3" key="1">
    <citation type="journal article" date="2023" name="Mol. Phylogenet. Evol.">
        <title>Genome-scale phylogeny and comparative genomics of the fungal order Sordariales.</title>
        <authorList>
            <person name="Hensen N."/>
            <person name="Bonometti L."/>
            <person name="Westerberg I."/>
            <person name="Brannstrom I.O."/>
            <person name="Guillou S."/>
            <person name="Cros-Aarteil S."/>
            <person name="Calhoun S."/>
            <person name="Haridas S."/>
            <person name="Kuo A."/>
            <person name="Mondo S."/>
            <person name="Pangilinan J."/>
            <person name="Riley R."/>
            <person name="LaButti K."/>
            <person name="Andreopoulos B."/>
            <person name="Lipzen A."/>
            <person name="Chen C."/>
            <person name="Yan M."/>
            <person name="Daum C."/>
            <person name="Ng V."/>
            <person name="Clum A."/>
            <person name="Steindorff A."/>
            <person name="Ohm R.A."/>
            <person name="Martin F."/>
            <person name="Silar P."/>
            <person name="Natvig D.O."/>
            <person name="Lalanne C."/>
            <person name="Gautier V."/>
            <person name="Ament-Velasquez S.L."/>
            <person name="Kruys A."/>
            <person name="Hutchinson M.I."/>
            <person name="Powell A.J."/>
            <person name="Barry K."/>
            <person name="Miller A.N."/>
            <person name="Grigoriev I.V."/>
            <person name="Debuchy R."/>
            <person name="Gladieux P."/>
            <person name="Hiltunen Thoren M."/>
            <person name="Johannesson H."/>
        </authorList>
    </citation>
    <scope>NUCLEOTIDE SEQUENCE</scope>
    <source>
        <strain evidence="3">CBS 141.50</strain>
    </source>
</reference>
<evidence type="ECO:0000259" key="2">
    <source>
        <dbReference type="PROSITE" id="PS50172"/>
    </source>
</evidence>
<feature type="region of interest" description="Disordered" evidence="1">
    <location>
        <begin position="426"/>
        <end position="455"/>
    </location>
</feature>
<dbReference type="InterPro" id="IPR036420">
    <property type="entry name" value="BRCT_dom_sf"/>
</dbReference>
<dbReference type="EMBL" id="MU853562">
    <property type="protein sequence ID" value="KAK4146381.1"/>
    <property type="molecule type" value="Genomic_DNA"/>
</dbReference>
<evidence type="ECO:0000313" key="4">
    <source>
        <dbReference type="Proteomes" id="UP001302676"/>
    </source>
</evidence>
<dbReference type="PROSITE" id="PS50172">
    <property type="entry name" value="BRCT"/>
    <property type="match status" value="1"/>
</dbReference>
<reference evidence="3" key="2">
    <citation type="submission" date="2023-05" db="EMBL/GenBank/DDBJ databases">
        <authorList>
            <consortium name="Lawrence Berkeley National Laboratory"/>
            <person name="Steindorff A."/>
            <person name="Hensen N."/>
            <person name="Bonometti L."/>
            <person name="Westerberg I."/>
            <person name="Brannstrom I.O."/>
            <person name="Guillou S."/>
            <person name="Cros-Aarteil S."/>
            <person name="Calhoun S."/>
            <person name="Haridas S."/>
            <person name="Kuo A."/>
            <person name="Mondo S."/>
            <person name="Pangilinan J."/>
            <person name="Riley R."/>
            <person name="Labutti K."/>
            <person name="Andreopoulos B."/>
            <person name="Lipzen A."/>
            <person name="Chen C."/>
            <person name="Yanf M."/>
            <person name="Daum C."/>
            <person name="Ng V."/>
            <person name="Clum A."/>
            <person name="Ohm R."/>
            <person name="Martin F."/>
            <person name="Silar P."/>
            <person name="Natvig D."/>
            <person name="Lalanne C."/>
            <person name="Gautier V."/>
            <person name="Ament-Velasquez S.L."/>
            <person name="Kruys A."/>
            <person name="Hutchinson M.I."/>
            <person name="Powell A.J."/>
            <person name="Barry K."/>
            <person name="Miller A.N."/>
            <person name="Grigoriev I.V."/>
            <person name="Debuchy R."/>
            <person name="Gladieux P."/>
            <person name="Thoren M.H."/>
            <person name="Johannesson H."/>
        </authorList>
    </citation>
    <scope>NUCLEOTIDE SEQUENCE</scope>
    <source>
        <strain evidence="3">CBS 141.50</strain>
    </source>
</reference>
<feature type="domain" description="BRCT" evidence="2">
    <location>
        <begin position="5"/>
        <end position="108"/>
    </location>
</feature>
<feature type="region of interest" description="Disordered" evidence="1">
    <location>
        <begin position="390"/>
        <end position="410"/>
    </location>
</feature>
<keyword evidence="4" id="KW-1185">Reference proteome</keyword>
<accession>A0AAN6V8K5</accession>
<evidence type="ECO:0000256" key="1">
    <source>
        <dbReference type="SAM" id="MobiDB-lite"/>
    </source>
</evidence>
<protein>
    <recommendedName>
        <fullName evidence="2">BRCT domain-containing protein</fullName>
    </recommendedName>
</protein>
<feature type="region of interest" description="Disordered" evidence="1">
    <location>
        <begin position="323"/>
        <end position="347"/>
    </location>
</feature>
<organism evidence="3 4">
    <name type="scientific">Dichotomopilus funicola</name>
    <dbReference type="NCBI Taxonomy" id="1934379"/>
    <lineage>
        <taxon>Eukaryota</taxon>
        <taxon>Fungi</taxon>
        <taxon>Dikarya</taxon>
        <taxon>Ascomycota</taxon>
        <taxon>Pezizomycotina</taxon>
        <taxon>Sordariomycetes</taxon>
        <taxon>Sordariomycetidae</taxon>
        <taxon>Sordariales</taxon>
        <taxon>Chaetomiaceae</taxon>
        <taxon>Dichotomopilus</taxon>
    </lineage>
</organism>
<feature type="compositionally biased region" description="Polar residues" evidence="1">
    <location>
        <begin position="332"/>
        <end position="343"/>
    </location>
</feature>